<accession>A0ABS9T7G6</accession>
<reference evidence="1 2" key="1">
    <citation type="submission" date="2022-03" db="EMBL/GenBank/DDBJ databases">
        <title>Pseudonocardia alaer sp. nov., a novel actinomycete isolated from reed forest soil.</title>
        <authorList>
            <person name="Wang L."/>
        </authorList>
    </citation>
    <scope>NUCLEOTIDE SEQUENCE [LARGE SCALE GENOMIC DNA]</scope>
    <source>
        <strain evidence="1 2">Y-16303</strain>
        <plasmid evidence="1">unnamed</plasmid>
    </source>
</reference>
<dbReference type="RefSeq" id="WP_241034461.1">
    <property type="nucleotide sequence ID" value="NZ_BAAAJF010000034.1"/>
</dbReference>
<organism evidence="1 2">
    <name type="scientific">Pseudonocardia alaniniphila</name>
    <dbReference type="NCBI Taxonomy" id="75291"/>
    <lineage>
        <taxon>Bacteria</taxon>
        <taxon>Bacillati</taxon>
        <taxon>Actinomycetota</taxon>
        <taxon>Actinomycetes</taxon>
        <taxon>Pseudonocardiales</taxon>
        <taxon>Pseudonocardiaceae</taxon>
        <taxon>Pseudonocardia</taxon>
    </lineage>
</organism>
<name>A0ABS9T7G6_9PSEU</name>
<geneLocation type="plasmid" evidence="1">
    <name>unnamed</name>
</geneLocation>
<sequence>MISMCYTGENVLFLSFPEDAQLAAAGEAAAALPQLRYIAVLDRGHDGRIRAAEGHPADGRAPVLDKVITAVLDGRLPGYAALVHPGRPVILVAARDQFAEVFAAAAADAGVVLNRLRVPWTGNGPATARRIRISPSRRPFTMCTHR</sequence>
<protein>
    <submittedName>
        <fullName evidence="1">Uncharacterized protein</fullName>
    </submittedName>
</protein>
<gene>
    <name evidence="1" type="ORF">MMF94_01070</name>
</gene>
<dbReference type="Proteomes" id="UP001299970">
    <property type="component" value="Unassembled WGS sequence"/>
</dbReference>
<evidence type="ECO:0000313" key="2">
    <source>
        <dbReference type="Proteomes" id="UP001299970"/>
    </source>
</evidence>
<comment type="caution">
    <text evidence="1">The sequence shown here is derived from an EMBL/GenBank/DDBJ whole genome shotgun (WGS) entry which is preliminary data.</text>
</comment>
<keyword evidence="2" id="KW-1185">Reference proteome</keyword>
<keyword evidence="1" id="KW-0614">Plasmid</keyword>
<evidence type="ECO:0000313" key="1">
    <source>
        <dbReference type="EMBL" id="MCH6164256.1"/>
    </source>
</evidence>
<proteinExistence type="predicted"/>
<dbReference type="EMBL" id="JAKXMK010000002">
    <property type="protein sequence ID" value="MCH6164256.1"/>
    <property type="molecule type" value="Genomic_DNA"/>
</dbReference>